<feature type="region of interest" description="Disordered" evidence="1">
    <location>
        <begin position="1"/>
        <end position="50"/>
    </location>
</feature>
<comment type="caution">
    <text evidence="2">The sequence shown here is derived from an EMBL/GenBank/DDBJ whole genome shotgun (WGS) entry which is preliminary data.</text>
</comment>
<name>M0B3V8_9EURY</name>
<sequence>MTDDELCGADTNDDGTCKNPGTRSDGRCHHHTEIEEERRRPQEGRPSELEDNWEACIEAAERGLTYEGIARVAGVGVSTLREWRNDNDEFHAELEKARSRGEQQLVERVAEDRPEFILERSYDYVKTERHEVEADVDQTTEHSFPDVDTDDVREFLRYRRESSDED</sequence>
<dbReference type="PATRIC" id="fig|1227491.4.peg.2133"/>
<dbReference type="OrthoDB" id="275471at2157"/>
<feature type="compositionally biased region" description="Acidic residues" evidence="1">
    <location>
        <begin position="1"/>
        <end position="13"/>
    </location>
</feature>
<dbReference type="Proteomes" id="UP000011591">
    <property type="component" value="Unassembled WGS sequence"/>
</dbReference>
<dbReference type="EMBL" id="AOIP01000023">
    <property type="protein sequence ID" value="ELZ05581.1"/>
    <property type="molecule type" value="Genomic_DNA"/>
</dbReference>
<keyword evidence="3" id="KW-1185">Reference proteome</keyword>
<dbReference type="RefSeq" id="WP_006665541.1">
    <property type="nucleotide sequence ID" value="NZ_AOIP01000023.1"/>
</dbReference>
<evidence type="ECO:0000313" key="3">
    <source>
        <dbReference type="Proteomes" id="UP000011591"/>
    </source>
</evidence>
<proteinExistence type="predicted"/>
<reference evidence="2 3" key="1">
    <citation type="journal article" date="2014" name="PLoS Genet.">
        <title>Phylogenetically driven sequencing of extremely halophilic archaea reveals strategies for static and dynamic osmo-response.</title>
        <authorList>
            <person name="Becker E.A."/>
            <person name="Seitzer P.M."/>
            <person name="Tritt A."/>
            <person name="Larsen D."/>
            <person name="Krusor M."/>
            <person name="Yao A.I."/>
            <person name="Wu D."/>
            <person name="Madern D."/>
            <person name="Eisen J.A."/>
            <person name="Darling A.E."/>
            <person name="Facciotti M.T."/>
        </authorList>
    </citation>
    <scope>NUCLEOTIDE SEQUENCE [LARGE SCALE GENOMIC DNA]</scope>
    <source>
        <strain evidence="2 3">DSM 13077</strain>
    </source>
</reference>
<evidence type="ECO:0000313" key="2">
    <source>
        <dbReference type="EMBL" id="ELZ05581.1"/>
    </source>
</evidence>
<dbReference type="Gene3D" id="1.10.10.60">
    <property type="entry name" value="Homeodomain-like"/>
    <property type="match status" value="1"/>
</dbReference>
<accession>M0B3V8</accession>
<evidence type="ECO:0000256" key="1">
    <source>
        <dbReference type="SAM" id="MobiDB-lite"/>
    </source>
</evidence>
<dbReference type="AlphaFoldDB" id="M0B3V8"/>
<feature type="compositionally biased region" description="Basic and acidic residues" evidence="1">
    <location>
        <begin position="24"/>
        <end position="48"/>
    </location>
</feature>
<gene>
    <name evidence="2" type="ORF">C480_10385</name>
</gene>
<organism evidence="2 3">
    <name type="scientific">Natrialba aegyptia DSM 13077</name>
    <dbReference type="NCBI Taxonomy" id="1227491"/>
    <lineage>
        <taxon>Archaea</taxon>
        <taxon>Methanobacteriati</taxon>
        <taxon>Methanobacteriota</taxon>
        <taxon>Stenosarchaea group</taxon>
        <taxon>Halobacteria</taxon>
        <taxon>Halobacteriales</taxon>
        <taxon>Natrialbaceae</taxon>
        <taxon>Natrialba</taxon>
    </lineage>
</organism>
<protein>
    <submittedName>
        <fullName evidence="2">Uncharacterized protein</fullName>
    </submittedName>
</protein>